<gene>
    <name evidence="2" type="ORF">O3E_01575</name>
</gene>
<evidence type="ECO:0000256" key="1">
    <source>
        <dbReference type="SAM" id="Phobius"/>
    </source>
</evidence>
<keyword evidence="1" id="KW-0472">Membrane</keyword>
<dbReference type="KEGG" id="paly:O3E_01575"/>
<feature type="transmembrane region" description="Helical" evidence="1">
    <location>
        <begin position="27"/>
        <end position="45"/>
    </location>
</feature>
<sequence length="80" mass="9175">MNGVWCLVLSVLWLVFSVLCLVFGGWWLVVGGWWFMVYGWCYLFCGGKKIKGKRFLVKIKRLKGEGEGDNGKGLCFYIKS</sequence>
<evidence type="ECO:0000313" key="3">
    <source>
        <dbReference type="Proteomes" id="UP000031624"/>
    </source>
</evidence>
<evidence type="ECO:0000313" key="2">
    <source>
        <dbReference type="EMBL" id="AJF24189.1"/>
    </source>
</evidence>
<organism evidence="2 3">
    <name type="scientific">Candidatus Portiera aleyrodidarum MED</name>
    <name type="common">Bemisia tabaci</name>
    <dbReference type="NCBI Taxonomy" id="1163752"/>
    <lineage>
        <taxon>Bacteria</taxon>
        <taxon>Pseudomonadati</taxon>
        <taxon>Pseudomonadota</taxon>
        <taxon>Gammaproteobacteria</taxon>
        <taxon>Candidatus Johnevansiales</taxon>
        <taxon>Candidatus Johnevansiaceae</taxon>
        <taxon>Candidatus Portiera</taxon>
    </lineage>
</organism>
<protein>
    <recommendedName>
        <fullName evidence="4">Transmembrane protein</fullName>
    </recommendedName>
</protein>
<keyword evidence="1" id="KW-1133">Transmembrane helix</keyword>
<accession>A0AAU8S7C0</accession>
<evidence type="ECO:0008006" key="4">
    <source>
        <dbReference type="Google" id="ProtNLM"/>
    </source>
</evidence>
<proteinExistence type="predicted"/>
<dbReference type="Proteomes" id="UP000031624">
    <property type="component" value="Chromosome"/>
</dbReference>
<dbReference type="AlphaFoldDB" id="A0AAU8S7C0"/>
<reference evidence="2 3" key="1">
    <citation type="submission" date="2014-04" db="EMBL/GenBank/DDBJ databases">
        <title>Genome reduction and metabolic complementation of the dual endosymbionts in the whitefly Bemisia tabaci.</title>
        <authorList>
            <person name="Rao Q."/>
            <person name="Rollat-Farnier P.-A."/>
            <person name="Zhang Z.-X."/>
            <person name="Santos-Garcia D."/>
            <person name="Silva F.J."/>
            <person name="Moya A."/>
            <person name="Zhu D.-T."/>
            <person name="Klein C.C."/>
            <person name="Vavre F."/>
            <person name="Sagot M.-F."/>
            <person name="Liu S.-S."/>
            <person name="Mouton L."/>
            <person name="Wang X.-W."/>
        </authorList>
    </citation>
    <scope>NUCLEOTIDE SEQUENCE [LARGE SCALE GENOMIC DNA]</scope>
    <source>
        <strain evidence="2 3">BT-Q</strain>
    </source>
</reference>
<name>A0AAU8S7C0_9GAMM</name>
<keyword evidence="1" id="KW-0812">Transmembrane</keyword>
<dbReference type="EMBL" id="CP007563">
    <property type="protein sequence ID" value="AJF24189.1"/>
    <property type="molecule type" value="Genomic_DNA"/>
</dbReference>